<gene>
    <name evidence="4" type="ORF">FA047_17970</name>
</gene>
<dbReference type="Pfam" id="PF18174">
    <property type="entry name" value="HU-CCDC81_bac_1"/>
    <property type="match status" value="1"/>
</dbReference>
<dbReference type="SUPFAM" id="SSF110997">
    <property type="entry name" value="Sporulation related repeat"/>
    <property type="match status" value="1"/>
</dbReference>
<accession>A0A4U1CFU6</accession>
<proteinExistence type="predicted"/>
<evidence type="ECO:0000256" key="1">
    <source>
        <dbReference type="SAM" id="MobiDB-lite"/>
    </source>
</evidence>
<protein>
    <recommendedName>
        <fullName evidence="3">SPOR domain-containing protein</fullName>
    </recommendedName>
</protein>
<evidence type="ECO:0000313" key="4">
    <source>
        <dbReference type="EMBL" id="TKC03844.1"/>
    </source>
</evidence>
<dbReference type="InterPro" id="IPR007730">
    <property type="entry name" value="SPOR-like_dom"/>
</dbReference>
<dbReference type="GO" id="GO:0042834">
    <property type="term" value="F:peptidoglycan binding"/>
    <property type="evidence" value="ECO:0007669"/>
    <property type="project" value="InterPro"/>
</dbReference>
<dbReference type="InterPro" id="IPR036680">
    <property type="entry name" value="SPOR-like_sf"/>
</dbReference>
<evidence type="ECO:0000313" key="5">
    <source>
        <dbReference type="Proteomes" id="UP000307244"/>
    </source>
</evidence>
<reference evidence="4 5" key="1">
    <citation type="submission" date="2019-04" db="EMBL/GenBank/DDBJ databases">
        <title>Pedobacter sp. RP-3-15 sp. nov., isolated from Arctic soil.</title>
        <authorList>
            <person name="Dahal R.H."/>
            <person name="Kim D.-U."/>
        </authorList>
    </citation>
    <scope>NUCLEOTIDE SEQUENCE [LARGE SCALE GENOMIC DNA]</scope>
    <source>
        <strain evidence="4 5">RP-3-15</strain>
    </source>
</reference>
<evidence type="ECO:0000259" key="3">
    <source>
        <dbReference type="PROSITE" id="PS51724"/>
    </source>
</evidence>
<dbReference type="OrthoDB" id="653949at2"/>
<sequence length="430" mass="48099">MEILSYLTELVKTRKEVGIPGIGTFYKKKSPGRYDADTHSFLPPSYALDFTLELREHESLANYVSMQENISFESASYYIDQFSEAIQKQLSEQKNADFGNIGKLSIIDNHLVFDAKGESNIGFESYGLPSIKEEANESLTDHQTTDEIPQVTEEQLILEDHNADLSDGSGNFDESHHEEKDIDEQETYEEISEIKPEVQPVPTPSALIETPEGLEDTEEESKKPFYTTSADPGSVWTFNQNPILNPKKETVTEEPAENNDAKPTSYLKIILAIAGLILLALIAVYFIKPDVFKGMTENKLDHSIDSIPNKKIEELEKDSLASADSLKKIISPTDTLKDSVKVISAPIDTAISYEIIAASLLNKKEADRFLQDMKRKGIPAKVANMPGKRVKISIGTFTDEVAAKNELERLKETTKIPGIYIYPIKHTHKP</sequence>
<organism evidence="4 5">
    <name type="scientific">Pedobacter frigoris</name>
    <dbReference type="NCBI Taxonomy" id="2571272"/>
    <lineage>
        <taxon>Bacteria</taxon>
        <taxon>Pseudomonadati</taxon>
        <taxon>Bacteroidota</taxon>
        <taxon>Sphingobacteriia</taxon>
        <taxon>Sphingobacteriales</taxon>
        <taxon>Sphingobacteriaceae</taxon>
        <taxon>Pedobacter</taxon>
    </lineage>
</organism>
<dbReference type="InterPro" id="IPR040495">
    <property type="entry name" value="HU-CCDC81_bac_1"/>
</dbReference>
<dbReference type="PROSITE" id="PS51724">
    <property type="entry name" value="SPOR"/>
    <property type="match status" value="1"/>
</dbReference>
<dbReference type="InterPro" id="IPR041268">
    <property type="entry name" value="HU-CCDC81_bac_2"/>
</dbReference>
<name>A0A4U1CFU6_9SPHI</name>
<keyword evidence="5" id="KW-1185">Reference proteome</keyword>
<feature type="region of interest" description="Disordered" evidence="1">
    <location>
        <begin position="212"/>
        <end position="231"/>
    </location>
</feature>
<keyword evidence="2" id="KW-0812">Transmembrane</keyword>
<dbReference type="Proteomes" id="UP000307244">
    <property type="component" value="Unassembled WGS sequence"/>
</dbReference>
<dbReference type="AlphaFoldDB" id="A0A4U1CFU6"/>
<feature type="domain" description="SPOR" evidence="3">
    <location>
        <begin position="347"/>
        <end position="423"/>
    </location>
</feature>
<comment type="caution">
    <text evidence="4">The sequence shown here is derived from an EMBL/GenBank/DDBJ whole genome shotgun (WGS) entry which is preliminary data.</text>
</comment>
<feature type="transmembrane region" description="Helical" evidence="2">
    <location>
        <begin position="266"/>
        <end position="287"/>
    </location>
</feature>
<dbReference type="Gene3D" id="3.30.70.1070">
    <property type="entry name" value="Sporulation related repeat"/>
    <property type="match status" value="1"/>
</dbReference>
<evidence type="ECO:0000256" key="2">
    <source>
        <dbReference type="SAM" id="Phobius"/>
    </source>
</evidence>
<keyword evidence="2" id="KW-0472">Membrane</keyword>
<dbReference type="EMBL" id="SWBQ01000006">
    <property type="protein sequence ID" value="TKC03844.1"/>
    <property type="molecule type" value="Genomic_DNA"/>
</dbReference>
<dbReference type="Pfam" id="PF18175">
    <property type="entry name" value="HU-CCDC81_bac_2"/>
    <property type="match status" value="1"/>
</dbReference>
<dbReference type="RefSeq" id="WP_136837482.1">
    <property type="nucleotide sequence ID" value="NZ_SWBQ01000006.1"/>
</dbReference>
<dbReference type="Pfam" id="PF05036">
    <property type="entry name" value="SPOR"/>
    <property type="match status" value="1"/>
</dbReference>
<keyword evidence="2" id="KW-1133">Transmembrane helix</keyword>